<dbReference type="EMBL" id="JBHUME010000015">
    <property type="protein sequence ID" value="MFD2615104.1"/>
    <property type="molecule type" value="Genomic_DNA"/>
</dbReference>
<dbReference type="EC" id="2.3.-.-" evidence="2"/>
<dbReference type="Proteomes" id="UP001597541">
    <property type="component" value="Unassembled WGS sequence"/>
</dbReference>
<feature type="domain" description="N-acetyltransferase" evidence="1">
    <location>
        <begin position="1"/>
        <end position="140"/>
    </location>
</feature>
<evidence type="ECO:0000313" key="3">
    <source>
        <dbReference type="Proteomes" id="UP001597541"/>
    </source>
</evidence>
<keyword evidence="2" id="KW-0012">Acyltransferase</keyword>
<dbReference type="GO" id="GO:0016746">
    <property type="term" value="F:acyltransferase activity"/>
    <property type="evidence" value="ECO:0007669"/>
    <property type="project" value="UniProtKB-KW"/>
</dbReference>
<dbReference type="RefSeq" id="WP_377606650.1">
    <property type="nucleotide sequence ID" value="NZ_JBHUME010000015.1"/>
</dbReference>
<proteinExistence type="predicted"/>
<keyword evidence="3" id="KW-1185">Reference proteome</keyword>
<comment type="caution">
    <text evidence="2">The sequence shown here is derived from an EMBL/GenBank/DDBJ whole genome shotgun (WGS) entry which is preliminary data.</text>
</comment>
<dbReference type="Pfam" id="PF00583">
    <property type="entry name" value="Acetyltransf_1"/>
    <property type="match status" value="1"/>
</dbReference>
<reference evidence="3" key="1">
    <citation type="journal article" date="2019" name="Int. J. Syst. Evol. Microbiol.">
        <title>The Global Catalogue of Microorganisms (GCM) 10K type strain sequencing project: providing services to taxonomists for standard genome sequencing and annotation.</title>
        <authorList>
            <consortium name="The Broad Institute Genomics Platform"/>
            <consortium name="The Broad Institute Genome Sequencing Center for Infectious Disease"/>
            <person name="Wu L."/>
            <person name="Ma J."/>
        </authorList>
    </citation>
    <scope>NUCLEOTIDE SEQUENCE [LARGE SCALE GENOMIC DNA]</scope>
    <source>
        <strain evidence="3">KCTC 3950</strain>
    </source>
</reference>
<protein>
    <submittedName>
        <fullName evidence="2">GNAT family N-acetyltransferase</fullName>
        <ecNumber evidence="2">2.3.-.-</ecNumber>
    </submittedName>
</protein>
<name>A0ABW5PJS6_9BACL</name>
<dbReference type="PROSITE" id="PS51186">
    <property type="entry name" value="GNAT"/>
    <property type="match status" value="1"/>
</dbReference>
<evidence type="ECO:0000313" key="2">
    <source>
        <dbReference type="EMBL" id="MFD2615104.1"/>
    </source>
</evidence>
<evidence type="ECO:0000259" key="1">
    <source>
        <dbReference type="PROSITE" id="PS51186"/>
    </source>
</evidence>
<dbReference type="InterPro" id="IPR016181">
    <property type="entry name" value="Acyl_CoA_acyltransferase"/>
</dbReference>
<dbReference type="CDD" id="cd04301">
    <property type="entry name" value="NAT_SF"/>
    <property type="match status" value="1"/>
</dbReference>
<sequence length="140" mass="15803">MLLRTFQLSDYAPVTELLAEVLTESCYDETIGALARQLKWDSDLVTVAEADEQIVGIIIGTIDNNKGYYYRIAVGQAYQRRGIGKALVENLKQKFVQRKVSRILVTADPHNEPILPLYESLGYRATDFLRSFSKLSIMNG</sequence>
<dbReference type="InterPro" id="IPR000182">
    <property type="entry name" value="GNAT_dom"/>
</dbReference>
<dbReference type="SUPFAM" id="SSF55729">
    <property type="entry name" value="Acyl-CoA N-acyltransferases (Nat)"/>
    <property type="match status" value="1"/>
</dbReference>
<keyword evidence="2" id="KW-0808">Transferase</keyword>
<organism evidence="2 3">
    <name type="scientific">Paenibacillus gansuensis</name>
    <dbReference type="NCBI Taxonomy" id="306542"/>
    <lineage>
        <taxon>Bacteria</taxon>
        <taxon>Bacillati</taxon>
        <taxon>Bacillota</taxon>
        <taxon>Bacilli</taxon>
        <taxon>Bacillales</taxon>
        <taxon>Paenibacillaceae</taxon>
        <taxon>Paenibacillus</taxon>
    </lineage>
</organism>
<accession>A0ABW5PJS6</accession>
<gene>
    <name evidence="2" type="ORF">ACFSUF_22040</name>
</gene>
<dbReference type="Gene3D" id="3.40.630.30">
    <property type="match status" value="1"/>
</dbReference>
<dbReference type="PANTHER" id="PTHR43072">
    <property type="entry name" value="N-ACETYLTRANSFERASE"/>
    <property type="match status" value="1"/>
</dbReference>